<dbReference type="AlphaFoldDB" id="G3GVP0"/>
<proteinExistence type="predicted"/>
<evidence type="ECO:0000313" key="2">
    <source>
        <dbReference type="Proteomes" id="UP000001075"/>
    </source>
</evidence>
<dbReference type="EMBL" id="JH000042">
    <property type="protein sequence ID" value="EGV95422.1"/>
    <property type="molecule type" value="Genomic_DNA"/>
</dbReference>
<protein>
    <submittedName>
        <fullName evidence="1">Uncharacterized protein</fullName>
    </submittedName>
</protein>
<evidence type="ECO:0000313" key="1">
    <source>
        <dbReference type="EMBL" id="EGV95422.1"/>
    </source>
</evidence>
<organism evidence="1 2">
    <name type="scientific">Cricetulus griseus</name>
    <name type="common">Chinese hamster</name>
    <name type="synonym">Cricetulus barabensis griseus</name>
    <dbReference type="NCBI Taxonomy" id="10029"/>
    <lineage>
        <taxon>Eukaryota</taxon>
        <taxon>Metazoa</taxon>
        <taxon>Chordata</taxon>
        <taxon>Craniata</taxon>
        <taxon>Vertebrata</taxon>
        <taxon>Euteleostomi</taxon>
        <taxon>Mammalia</taxon>
        <taxon>Eutheria</taxon>
        <taxon>Euarchontoglires</taxon>
        <taxon>Glires</taxon>
        <taxon>Rodentia</taxon>
        <taxon>Myomorpha</taxon>
        <taxon>Muroidea</taxon>
        <taxon>Cricetidae</taxon>
        <taxon>Cricetinae</taxon>
        <taxon>Cricetulus</taxon>
    </lineage>
</organism>
<gene>
    <name evidence="1" type="ORF">I79_001787</name>
</gene>
<dbReference type="Proteomes" id="UP000001075">
    <property type="component" value="Unassembled WGS sequence"/>
</dbReference>
<reference evidence="2" key="1">
    <citation type="journal article" date="2011" name="Nat. Biotechnol.">
        <title>The genomic sequence of the Chinese hamster ovary (CHO)-K1 cell line.</title>
        <authorList>
            <person name="Xu X."/>
            <person name="Nagarajan H."/>
            <person name="Lewis N.E."/>
            <person name="Pan S."/>
            <person name="Cai Z."/>
            <person name="Liu X."/>
            <person name="Chen W."/>
            <person name="Xie M."/>
            <person name="Wang W."/>
            <person name="Hammond S."/>
            <person name="Andersen M.R."/>
            <person name="Neff N."/>
            <person name="Passarelli B."/>
            <person name="Koh W."/>
            <person name="Fan H.C."/>
            <person name="Wang J."/>
            <person name="Gui Y."/>
            <person name="Lee K.H."/>
            <person name="Betenbaugh M.J."/>
            <person name="Quake S.R."/>
            <person name="Famili I."/>
            <person name="Palsson B.O."/>
            <person name="Wang J."/>
        </authorList>
    </citation>
    <scope>NUCLEOTIDE SEQUENCE [LARGE SCALE GENOMIC DNA]</scope>
    <source>
        <strain evidence="2">CHO K1 cell line</strain>
    </source>
</reference>
<name>G3GVP0_CRIGR</name>
<dbReference type="InParanoid" id="G3GVP0"/>
<accession>G3GVP0</accession>
<sequence length="50" mass="5802">MFERTSGEQELGELLDCGSEETKHNDSFSVTHKIRIVLWKWPLTAFNSSF</sequence>